<keyword evidence="3" id="KW-1185">Reference proteome</keyword>
<comment type="caution">
    <text evidence="2">The sequence shown here is derived from an EMBL/GenBank/DDBJ whole genome shotgun (WGS) entry which is preliminary data.</text>
</comment>
<organism evidence="2 3">
    <name type="scientific">Acer yangbiense</name>
    <dbReference type="NCBI Taxonomy" id="1000413"/>
    <lineage>
        <taxon>Eukaryota</taxon>
        <taxon>Viridiplantae</taxon>
        <taxon>Streptophyta</taxon>
        <taxon>Embryophyta</taxon>
        <taxon>Tracheophyta</taxon>
        <taxon>Spermatophyta</taxon>
        <taxon>Magnoliopsida</taxon>
        <taxon>eudicotyledons</taxon>
        <taxon>Gunneridae</taxon>
        <taxon>Pentapetalae</taxon>
        <taxon>rosids</taxon>
        <taxon>malvids</taxon>
        <taxon>Sapindales</taxon>
        <taxon>Sapindaceae</taxon>
        <taxon>Hippocastanoideae</taxon>
        <taxon>Acereae</taxon>
        <taxon>Acer</taxon>
    </lineage>
</organism>
<sequence length="93" mass="10537">MHEVLGMEVLVGDKFTQEVPIPWSDEVREIREDAGLIDVLNESIYQLTINGSRDRVLNEKNDNGNSDEGPNENNDSGDEYDRLSDVNEDDITQ</sequence>
<dbReference type="Proteomes" id="UP000323000">
    <property type="component" value="Chromosome 3"/>
</dbReference>
<evidence type="ECO:0000313" key="2">
    <source>
        <dbReference type="EMBL" id="TXG66488.1"/>
    </source>
</evidence>
<protein>
    <submittedName>
        <fullName evidence="2">Uncharacterized protein</fullName>
    </submittedName>
</protein>
<dbReference type="EMBL" id="VAHF01000003">
    <property type="protein sequence ID" value="TXG66488.1"/>
    <property type="molecule type" value="Genomic_DNA"/>
</dbReference>
<feature type="compositionally biased region" description="Basic and acidic residues" evidence="1">
    <location>
        <begin position="52"/>
        <end position="62"/>
    </location>
</feature>
<gene>
    <name evidence="2" type="ORF">EZV62_007763</name>
</gene>
<accession>A0A5C7IBF2</accession>
<evidence type="ECO:0000256" key="1">
    <source>
        <dbReference type="SAM" id="MobiDB-lite"/>
    </source>
</evidence>
<evidence type="ECO:0000313" key="3">
    <source>
        <dbReference type="Proteomes" id="UP000323000"/>
    </source>
</evidence>
<proteinExistence type="predicted"/>
<feature type="region of interest" description="Disordered" evidence="1">
    <location>
        <begin position="52"/>
        <end position="93"/>
    </location>
</feature>
<name>A0A5C7IBF2_9ROSI</name>
<feature type="compositionally biased region" description="Polar residues" evidence="1">
    <location>
        <begin position="63"/>
        <end position="74"/>
    </location>
</feature>
<dbReference type="AlphaFoldDB" id="A0A5C7IBF2"/>
<reference evidence="3" key="1">
    <citation type="journal article" date="2019" name="Gigascience">
        <title>De novo genome assembly of the endangered Acer yangbiense, a plant species with extremely small populations endemic to Yunnan Province, China.</title>
        <authorList>
            <person name="Yang J."/>
            <person name="Wariss H.M."/>
            <person name="Tao L."/>
            <person name="Zhang R."/>
            <person name="Yun Q."/>
            <person name="Hollingsworth P."/>
            <person name="Dao Z."/>
            <person name="Luo G."/>
            <person name="Guo H."/>
            <person name="Ma Y."/>
            <person name="Sun W."/>
        </authorList>
    </citation>
    <scope>NUCLEOTIDE SEQUENCE [LARGE SCALE GENOMIC DNA]</scope>
    <source>
        <strain evidence="3">cv. Malutang</strain>
    </source>
</reference>